<feature type="transmembrane region" description="Helical" evidence="5">
    <location>
        <begin position="81"/>
        <end position="101"/>
    </location>
</feature>
<organism evidence="7 8">
    <name type="scientific">Treponema parvum</name>
    <dbReference type="NCBI Taxonomy" id="138851"/>
    <lineage>
        <taxon>Bacteria</taxon>
        <taxon>Pseudomonadati</taxon>
        <taxon>Spirochaetota</taxon>
        <taxon>Spirochaetia</taxon>
        <taxon>Spirochaetales</taxon>
        <taxon>Treponemataceae</taxon>
        <taxon>Treponema</taxon>
    </lineage>
</organism>
<keyword evidence="3 5" id="KW-1133">Transmembrane helix</keyword>
<feature type="transmembrane region" description="Helical" evidence="5">
    <location>
        <begin position="217"/>
        <end position="239"/>
    </location>
</feature>
<feature type="domain" description="ABC transmembrane type-1" evidence="6">
    <location>
        <begin position="117"/>
        <end position="288"/>
    </location>
</feature>
<evidence type="ECO:0000256" key="2">
    <source>
        <dbReference type="ARBA" id="ARBA00022692"/>
    </source>
</evidence>
<feature type="transmembrane region" description="Helical" evidence="5">
    <location>
        <begin position="121"/>
        <end position="142"/>
    </location>
</feature>
<evidence type="ECO:0000256" key="5">
    <source>
        <dbReference type="SAM" id="Phobius"/>
    </source>
</evidence>
<sequence>MRFFRFLLREFILHGIIFAVAGTLLLSAFYLLSIGAPAESYAEAARSFLLLISGSEDFSIVHPGFSSGQIIASGAAVTLPLTLFSLCILAVIALAGSAYAVTGQYMAEHHEYVGAERFGKFMNLVISVLAAVPLFIGFWVLANVFGSNAPLIIIAFITVVLGGLSWDATNFLKTDMLRQVNSTHAIVFSTLGHSLGRFFPMPNTYSGYLFSSSLPRFIPYLAGKVPAIIGGVTIAEIVFSFPGLGSTLLDALLATNTDLLVASVFILLCVNAVVAFLVKTILFLIYPRWYEKAI</sequence>
<evidence type="ECO:0000313" key="8">
    <source>
        <dbReference type="Proteomes" id="UP000671995"/>
    </source>
</evidence>
<keyword evidence="4 5" id="KW-0472">Membrane</keyword>
<dbReference type="GO" id="GO:0016020">
    <property type="term" value="C:membrane"/>
    <property type="evidence" value="ECO:0007669"/>
    <property type="project" value="UniProtKB-SubCell"/>
</dbReference>
<dbReference type="AlphaFoldDB" id="A0A975F0W6"/>
<feature type="transmembrane region" description="Helical" evidence="5">
    <location>
        <begin position="12"/>
        <end position="32"/>
    </location>
</feature>
<evidence type="ECO:0000259" key="6">
    <source>
        <dbReference type="Pfam" id="PF00528"/>
    </source>
</evidence>
<reference evidence="7" key="2">
    <citation type="journal article" date="2021" name="Microbiol. Resour. Announc.">
        <title>Complete Genome Sequences of Three Human Oral Treponema parvum Isolates.</title>
        <authorList>
            <person name="Zeng H."/>
            <person name="Watt R.M."/>
        </authorList>
    </citation>
    <scope>NUCLEOTIDE SEQUENCE</scope>
    <source>
        <strain evidence="7">ATCC 700773</strain>
    </source>
</reference>
<dbReference type="RefSeq" id="WP_210116950.1">
    <property type="nucleotide sequence ID" value="NZ_CP054257.1"/>
</dbReference>
<evidence type="ECO:0000313" key="7">
    <source>
        <dbReference type="EMBL" id="QTQ12235.1"/>
    </source>
</evidence>
<feature type="transmembrane region" description="Helical" evidence="5">
    <location>
        <begin position="259"/>
        <end position="286"/>
    </location>
</feature>
<name>A0A975F0W6_9SPIR</name>
<accession>A0A975F0W6</accession>
<evidence type="ECO:0000256" key="1">
    <source>
        <dbReference type="ARBA" id="ARBA00004141"/>
    </source>
</evidence>
<dbReference type="InterPro" id="IPR000515">
    <property type="entry name" value="MetI-like"/>
</dbReference>
<protein>
    <submittedName>
        <fullName evidence="7">ABC transporter permease subunit</fullName>
    </submittedName>
</protein>
<dbReference type="Pfam" id="PF00528">
    <property type="entry name" value="BPD_transp_1"/>
    <property type="match status" value="1"/>
</dbReference>
<evidence type="ECO:0000256" key="4">
    <source>
        <dbReference type="ARBA" id="ARBA00023136"/>
    </source>
</evidence>
<dbReference type="EMBL" id="CP054257">
    <property type="protein sequence ID" value="QTQ12235.1"/>
    <property type="molecule type" value="Genomic_DNA"/>
</dbReference>
<comment type="subcellular location">
    <subcellularLocation>
        <location evidence="1">Membrane</location>
        <topology evidence="1">Multi-pass membrane protein</topology>
    </subcellularLocation>
</comment>
<gene>
    <name evidence="7" type="ORF">HRI96_08515</name>
</gene>
<keyword evidence="2 5" id="KW-0812">Transmembrane</keyword>
<reference evidence="7" key="1">
    <citation type="submission" date="2020-05" db="EMBL/GenBank/DDBJ databases">
        <authorList>
            <person name="Zeng H."/>
            <person name="Chan Y.K."/>
            <person name="Watt R.M."/>
        </authorList>
    </citation>
    <scope>NUCLEOTIDE SEQUENCE</scope>
    <source>
        <strain evidence="7">ATCC 700773</strain>
    </source>
</reference>
<feature type="transmembrane region" description="Helical" evidence="5">
    <location>
        <begin position="148"/>
        <end position="168"/>
    </location>
</feature>
<proteinExistence type="predicted"/>
<dbReference type="GO" id="GO:0055085">
    <property type="term" value="P:transmembrane transport"/>
    <property type="evidence" value="ECO:0007669"/>
    <property type="project" value="InterPro"/>
</dbReference>
<dbReference type="Proteomes" id="UP000671995">
    <property type="component" value="Chromosome"/>
</dbReference>
<evidence type="ECO:0000256" key="3">
    <source>
        <dbReference type="ARBA" id="ARBA00022989"/>
    </source>
</evidence>